<proteinExistence type="predicted"/>
<dbReference type="KEGG" id="cdes:C0J27_00610"/>
<gene>
    <name evidence="1" type="ORF">C0J27_00610</name>
</gene>
<dbReference type="EMBL" id="CP025544">
    <property type="protein sequence ID" value="AXK60253.1"/>
    <property type="molecule type" value="Genomic_DNA"/>
</dbReference>
<evidence type="ECO:0000313" key="1">
    <source>
        <dbReference type="EMBL" id="AXK60253.1"/>
    </source>
</evidence>
<reference evidence="1 2" key="1">
    <citation type="submission" date="2017-12" db="EMBL/GenBank/DDBJ databases">
        <title>Chromulinavorax destructans is a abundant pathogen of dominant heterotrophic picoflagllates.</title>
        <authorList>
            <person name="Deeg C.M."/>
            <person name="Zimmer M."/>
            <person name="Suttle C.A."/>
        </authorList>
    </citation>
    <scope>NUCLEOTIDE SEQUENCE [LARGE SCALE GENOMIC DNA]</scope>
    <source>
        <strain evidence="1 2">SeV1</strain>
    </source>
</reference>
<dbReference type="Gene3D" id="3.90.930.1">
    <property type="match status" value="3"/>
</dbReference>
<evidence type="ECO:0008006" key="3">
    <source>
        <dbReference type="Google" id="ProtNLM"/>
    </source>
</evidence>
<protein>
    <recommendedName>
        <fullName evidence="3">RHS repeat protein</fullName>
    </recommendedName>
</protein>
<name>A0A345ZAD6_9BACT</name>
<sequence>MSLCVTISAMHHEEIPTARATAMKDNHQLHDSTPVQAKAEFINKNYTQAKAEAIPHATAVQSHTNLPTSTHSVSTNSLSIEPEIIQDHHDQPIQIFNAQGEILSEHFATSDGSQHSTVYNADGSTTTTVIDTKKIKQKETVVHADGSSIIKFYNESGKLEGTDTIAKDGSKVSVKNSLEGDITDSAIINKTNQLEATMRLDDYGNRTATTYHADNTTTTQLFTSEQTTLNDDGTTTTQSTNPQGVTTQIIKNSDNNVVEKITFNAQQTKSEIIQYNLLQPGTILSTLNAERFPDGSIHATKKNGQNVIIEQTTYTPDNIQEKTVYKPDKSKEITKINADDIVTEKTIIKADGSKEMFFYNPETSKIVSKINSDTQGNATMQEYDLITNQLIFVTDAIIDENGYATSIKKDAQGKVISQTISNHQGGIIFESDFKTDGTIETKEYDPTTDAIISHTVTTTDAQGNKVFTKKNNVGKIIETGTSRVDGSSEFTDYDEHEKPVSKTAFAADGTSVTTAM</sequence>
<evidence type="ECO:0000313" key="2">
    <source>
        <dbReference type="Proteomes" id="UP000254834"/>
    </source>
</evidence>
<keyword evidence="2" id="KW-1185">Reference proteome</keyword>
<accession>A0A345ZAD6</accession>
<dbReference type="AlphaFoldDB" id="A0A345ZAD6"/>
<organism evidence="1 2">
    <name type="scientific">Candidatus Chromulinivorax destructor</name>
    <dbReference type="NCBI Taxonomy" id="2066483"/>
    <lineage>
        <taxon>Bacteria</taxon>
        <taxon>Candidatus Babelota</taxon>
        <taxon>Candidatus Babeliae</taxon>
        <taxon>Candidatus Babeliales</taxon>
        <taxon>Candidatus Chromulinivoraceae</taxon>
        <taxon>Candidatus Chromulinivorax</taxon>
    </lineage>
</organism>
<dbReference type="Proteomes" id="UP000254834">
    <property type="component" value="Chromosome"/>
</dbReference>